<sequence>MVRDPEIRASHFREGLTWDIKILIPSFYETYTQIYAEAHKVEREWGLNPRGSVIFSPGLLAARRLLSALSFSIVLSSITNRRFRPEH</sequence>
<reference evidence="1" key="2">
    <citation type="submission" date="2023-04" db="EMBL/GenBank/DDBJ databases">
        <authorList>
            <person name="Bruccoleri R.E."/>
            <person name="Oakeley E.J."/>
            <person name="Faust A.-M."/>
            <person name="Dessus-Babus S."/>
            <person name="Altorfer M."/>
            <person name="Burckhardt D."/>
            <person name="Oertli M."/>
            <person name="Naumann U."/>
            <person name="Petersen F."/>
            <person name="Wong J."/>
        </authorList>
    </citation>
    <scope>NUCLEOTIDE SEQUENCE</scope>
    <source>
        <strain evidence="1">GSM-AAB239-AS_SAM_17_03QT</strain>
        <tissue evidence="1">Leaf</tissue>
    </source>
</reference>
<evidence type="ECO:0000313" key="1">
    <source>
        <dbReference type="EMBL" id="KAJ6831744.1"/>
    </source>
</evidence>
<gene>
    <name evidence="1" type="ORF">M6B38_347320</name>
</gene>
<protein>
    <submittedName>
        <fullName evidence="1">Uncharacterized protein</fullName>
    </submittedName>
</protein>
<dbReference type="EMBL" id="JANAVB010016598">
    <property type="protein sequence ID" value="KAJ6831744.1"/>
    <property type="molecule type" value="Genomic_DNA"/>
</dbReference>
<dbReference type="Proteomes" id="UP001140949">
    <property type="component" value="Unassembled WGS sequence"/>
</dbReference>
<name>A0AAX6GT65_IRIPA</name>
<evidence type="ECO:0000313" key="2">
    <source>
        <dbReference type="Proteomes" id="UP001140949"/>
    </source>
</evidence>
<dbReference type="AlphaFoldDB" id="A0AAX6GT65"/>
<proteinExistence type="predicted"/>
<organism evidence="1 2">
    <name type="scientific">Iris pallida</name>
    <name type="common">Sweet iris</name>
    <dbReference type="NCBI Taxonomy" id="29817"/>
    <lineage>
        <taxon>Eukaryota</taxon>
        <taxon>Viridiplantae</taxon>
        <taxon>Streptophyta</taxon>
        <taxon>Embryophyta</taxon>
        <taxon>Tracheophyta</taxon>
        <taxon>Spermatophyta</taxon>
        <taxon>Magnoliopsida</taxon>
        <taxon>Liliopsida</taxon>
        <taxon>Asparagales</taxon>
        <taxon>Iridaceae</taxon>
        <taxon>Iridoideae</taxon>
        <taxon>Irideae</taxon>
        <taxon>Iris</taxon>
    </lineage>
</organism>
<accession>A0AAX6GT65</accession>
<comment type="caution">
    <text evidence="1">The sequence shown here is derived from an EMBL/GenBank/DDBJ whole genome shotgun (WGS) entry which is preliminary data.</text>
</comment>
<reference evidence="1" key="1">
    <citation type="journal article" date="2023" name="GigaByte">
        <title>Genome assembly of the bearded iris, Iris pallida Lam.</title>
        <authorList>
            <person name="Bruccoleri R.E."/>
            <person name="Oakeley E.J."/>
            <person name="Faust A.M.E."/>
            <person name="Altorfer M."/>
            <person name="Dessus-Babus S."/>
            <person name="Burckhardt D."/>
            <person name="Oertli M."/>
            <person name="Naumann U."/>
            <person name="Petersen F."/>
            <person name="Wong J."/>
        </authorList>
    </citation>
    <scope>NUCLEOTIDE SEQUENCE</scope>
    <source>
        <strain evidence="1">GSM-AAB239-AS_SAM_17_03QT</strain>
    </source>
</reference>
<keyword evidence="2" id="KW-1185">Reference proteome</keyword>